<evidence type="ECO:0000313" key="3">
    <source>
        <dbReference type="EMBL" id="KAJ7020888.1"/>
    </source>
</evidence>
<evidence type="ECO:0000256" key="1">
    <source>
        <dbReference type="PROSITE-ProRule" id="PRU00266"/>
    </source>
</evidence>
<dbReference type="PROSITE" id="PS50137">
    <property type="entry name" value="DS_RBD"/>
    <property type="match status" value="1"/>
</dbReference>
<protein>
    <recommendedName>
        <fullName evidence="2">DRBM domain-containing protein</fullName>
    </recommendedName>
</protein>
<dbReference type="Proteomes" id="UP001218188">
    <property type="component" value="Unassembled WGS sequence"/>
</dbReference>
<dbReference type="SUPFAM" id="SSF54768">
    <property type="entry name" value="dsRNA-binding domain-like"/>
    <property type="match status" value="1"/>
</dbReference>
<comment type="caution">
    <text evidence="3">The sequence shown here is derived from an EMBL/GenBank/DDBJ whole genome shotgun (WGS) entry which is preliminary data.</text>
</comment>
<evidence type="ECO:0000259" key="2">
    <source>
        <dbReference type="PROSITE" id="PS50137"/>
    </source>
</evidence>
<gene>
    <name evidence="3" type="ORF">C8F04DRAFT_276900</name>
</gene>
<name>A0AAD6WNC5_9AGAR</name>
<keyword evidence="1" id="KW-0694">RNA-binding</keyword>
<organism evidence="3 4">
    <name type="scientific">Mycena alexandri</name>
    <dbReference type="NCBI Taxonomy" id="1745969"/>
    <lineage>
        <taxon>Eukaryota</taxon>
        <taxon>Fungi</taxon>
        <taxon>Dikarya</taxon>
        <taxon>Basidiomycota</taxon>
        <taxon>Agaricomycotina</taxon>
        <taxon>Agaricomycetes</taxon>
        <taxon>Agaricomycetidae</taxon>
        <taxon>Agaricales</taxon>
        <taxon>Marasmiineae</taxon>
        <taxon>Mycenaceae</taxon>
        <taxon>Mycena</taxon>
    </lineage>
</organism>
<keyword evidence="4" id="KW-1185">Reference proteome</keyword>
<dbReference type="GO" id="GO:0003723">
    <property type="term" value="F:RNA binding"/>
    <property type="evidence" value="ECO:0007669"/>
    <property type="project" value="UniProtKB-UniRule"/>
</dbReference>
<dbReference type="AlphaFoldDB" id="A0AAD6WNC5"/>
<dbReference type="EMBL" id="JARJCM010000248">
    <property type="protein sequence ID" value="KAJ7020888.1"/>
    <property type="molecule type" value="Genomic_DNA"/>
</dbReference>
<dbReference type="InterPro" id="IPR014720">
    <property type="entry name" value="dsRBD_dom"/>
</dbReference>
<dbReference type="Gene3D" id="3.30.160.20">
    <property type="match status" value="1"/>
</dbReference>
<accession>A0AAD6WNC5</accession>
<feature type="domain" description="DRBM" evidence="2">
    <location>
        <begin position="1"/>
        <end position="82"/>
    </location>
</feature>
<proteinExistence type="predicted"/>
<reference evidence="3" key="1">
    <citation type="submission" date="2023-03" db="EMBL/GenBank/DDBJ databases">
        <title>Massive genome expansion in bonnet fungi (Mycena s.s.) driven by repeated elements and novel gene families across ecological guilds.</title>
        <authorList>
            <consortium name="Lawrence Berkeley National Laboratory"/>
            <person name="Harder C.B."/>
            <person name="Miyauchi S."/>
            <person name="Viragh M."/>
            <person name="Kuo A."/>
            <person name="Thoen E."/>
            <person name="Andreopoulos B."/>
            <person name="Lu D."/>
            <person name="Skrede I."/>
            <person name="Drula E."/>
            <person name="Henrissat B."/>
            <person name="Morin E."/>
            <person name="Kohler A."/>
            <person name="Barry K."/>
            <person name="LaButti K."/>
            <person name="Morin E."/>
            <person name="Salamov A."/>
            <person name="Lipzen A."/>
            <person name="Mereny Z."/>
            <person name="Hegedus B."/>
            <person name="Baldrian P."/>
            <person name="Stursova M."/>
            <person name="Weitz H."/>
            <person name="Taylor A."/>
            <person name="Grigoriev I.V."/>
            <person name="Nagy L.G."/>
            <person name="Martin F."/>
            <person name="Kauserud H."/>
        </authorList>
    </citation>
    <scope>NUCLEOTIDE SEQUENCE</scope>
    <source>
        <strain evidence="3">CBHHK200</strain>
    </source>
</reference>
<dbReference type="Pfam" id="PF00035">
    <property type="entry name" value="dsrm"/>
    <property type="match status" value="1"/>
</dbReference>
<evidence type="ECO:0000313" key="4">
    <source>
        <dbReference type="Proteomes" id="UP001218188"/>
    </source>
</evidence>
<sequence length="84" mass="9149">MSQQYSVAAVALGDKNRTELNHIGFRRGAVVEYIDSHTGPLDSPTWTSVIYLNRYEYGRGTGSTKGSARERAAGQALALIARGY</sequence>